<reference evidence="2 3" key="1">
    <citation type="submission" date="2021-06" db="EMBL/GenBank/DDBJ databases">
        <authorList>
            <person name="Palmer J.M."/>
        </authorList>
    </citation>
    <scope>NUCLEOTIDE SEQUENCE [LARGE SCALE GENOMIC DNA]</scope>
    <source>
        <strain evidence="3">if_2019</strain>
        <tissue evidence="2">Muscle</tissue>
    </source>
</reference>
<feature type="region of interest" description="Disordered" evidence="1">
    <location>
        <begin position="1"/>
        <end position="145"/>
    </location>
</feature>
<name>A0ABV0SWF2_9TELE</name>
<gene>
    <name evidence="2" type="ORF">ILYODFUR_012497</name>
</gene>
<sequence>MFLQDSSRGGRSGDQRAGDVGAEQAGDVGADDLTAGGGTRRTHGGTQRRGAETAGTCGEAVEICGIAAETQQAERMRPHNPQGQEVETGPPRTPPEREPGMEAVRPQSPPGQDREQEQEVEAVHPQAPHGQEQIVRAARLGTPPE</sequence>
<keyword evidence="3" id="KW-1185">Reference proteome</keyword>
<protein>
    <submittedName>
        <fullName evidence="2">Uncharacterized protein</fullName>
    </submittedName>
</protein>
<evidence type="ECO:0000313" key="3">
    <source>
        <dbReference type="Proteomes" id="UP001482620"/>
    </source>
</evidence>
<comment type="caution">
    <text evidence="2">The sequence shown here is derived from an EMBL/GenBank/DDBJ whole genome shotgun (WGS) entry which is preliminary data.</text>
</comment>
<dbReference type="EMBL" id="JAHRIQ010012569">
    <property type="protein sequence ID" value="MEQ2224940.1"/>
    <property type="molecule type" value="Genomic_DNA"/>
</dbReference>
<evidence type="ECO:0000313" key="2">
    <source>
        <dbReference type="EMBL" id="MEQ2224940.1"/>
    </source>
</evidence>
<dbReference type="Proteomes" id="UP001482620">
    <property type="component" value="Unassembled WGS sequence"/>
</dbReference>
<evidence type="ECO:0000256" key="1">
    <source>
        <dbReference type="SAM" id="MobiDB-lite"/>
    </source>
</evidence>
<organism evidence="2 3">
    <name type="scientific">Ilyodon furcidens</name>
    <name type="common">goldbreast splitfin</name>
    <dbReference type="NCBI Taxonomy" id="33524"/>
    <lineage>
        <taxon>Eukaryota</taxon>
        <taxon>Metazoa</taxon>
        <taxon>Chordata</taxon>
        <taxon>Craniata</taxon>
        <taxon>Vertebrata</taxon>
        <taxon>Euteleostomi</taxon>
        <taxon>Actinopterygii</taxon>
        <taxon>Neopterygii</taxon>
        <taxon>Teleostei</taxon>
        <taxon>Neoteleostei</taxon>
        <taxon>Acanthomorphata</taxon>
        <taxon>Ovalentaria</taxon>
        <taxon>Atherinomorphae</taxon>
        <taxon>Cyprinodontiformes</taxon>
        <taxon>Goodeidae</taxon>
        <taxon>Ilyodon</taxon>
    </lineage>
</organism>
<accession>A0ABV0SWF2</accession>
<proteinExistence type="predicted"/>